<organism evidence="1 2">
    <name type="scientific">Rhizobium leguminosarum bv. trifolii WSM2297</name>
    <dbReference type="NCBI Taxonomy" id="754762"/>
    <lineage>
        <taxon>Bacteria</taxon>
        <taxon>Pseudomonadati</taxon>
        <taxon>Pseudomonadota</taxon>
        <taxon>Alphaproteobacteria</taxon>
        <taxon>Hyphomicrobiales</taxon>
        <taxon>Rhizobiaceae</taxon>
        <taxon>Rhizobium/Agrobacterium group</taxon>
        <taxon>Rhizobium</taxon>
    </lineage>
</organism>
<evidence type="ECO:0000313" key="1">
    <source>
        <dbReference type="EMBL" id="EJC80386.1"/>
    </source>
</evidence>
<dbReference type="HOGENOM" id="CLU_2668527_0_0_5"/>
<dbReference type="RefSeq" id="WP_003580987.1">
    <property type="nucleotide sequence ID" value="NZ_JH719395.1"/>
</dbReference>
<protein>
    <submittedName>
        <fullName evidence="1">Uncharacterized protein</fullName>
    </submittedName>
</protein>
<accession>J0W3T1</accession>
<reference evidence="1 2" key="1">
    <citation type="submission" date="2012-02" db="EMBL/GenBank/DDBJ databases">
        <title>Improved High-Quality Draft Sequence of Rhizobium leguminosarum bv. trifolii WSM2297.</title>
        <authorList>
            <consortium name="US DOE Joint Genome Institute"/>
            <person name="Lucas S."/>
            <person name="Han J."/>
            <person name="Lapidus A."/>
            <person name="Cheng J.-F."/>
            <person name="Goodwin L."/>
            <person name="Pitluck S."/>
            <person name="Peters L."/>
            <person name="Ovchinnikova G."/>
            <person name="Zhang X."/>
            <person name="Detter J.C."/>
            <person name="Han C."/>
            <person name="Tapia R."/>
            <person name="Land M."/>
            <person name="Hauser L."/>
            <person name="Kyrpides N."/>
            <person name="Ivanova N."/>
            <person name="Pagani I."/>
            <person name="Brau L."/>
            <person name="Yates R."/>
            <person name="O'Hara G."/>
            <person name="Rui T."/>
            <person name="Howieson J."/>
            <person name="Reeve W."/>
            <person name="Woyke T."/>
        </authorList>
    </citation>
    <scope>NUCLEOTIDE SEQUENCE [LARGE SCALE GENOMIC DNA]</scope>
    <source>
        <strain evidence="1 2">WSM2297</strain>
    </source>
</reference>
<proteinExistence type="predicted"/>
<evidence type="ECO:0000313" key="2">
    <source>
        <dbReference type="Proteomes" id="UP000005732"/>
    </source>
</evidence>
<sequence length="75" mass="8381">MANKAMALSQRQVKALCLGAAQAGFVAEILINGAFIRLVPRDAPPSQVYKTPEQIREEELDEELERWAAKHGYKL</sequence>
<dbReference type="Proteomes" id="UP000005732">
    <property type="component" value="Unassembled WGS sequence"/>
</dbReference>
<dbReference type="AlphaFoldDB" id="J0W3T1"/>
<name>J0W3T1_RHILT</name>
<dbReference type="EMBL" id="JH719395">
    <property type="protein sequence ID" value="EJC80386.1"/>
    <property type="molecule type" value="Genomic_DNA"/>
</dbReference>
<dbReference type="OrthoDB" id="8410289at2"/>
<gene>
    <name evidence="1" type="ORF">Rleg4DRAFT_2010</name>
</gene>